<accession>A0A975J0L2</accession>
<keyword evidence="1" id="KW-1133">Transmembrane helix</keyword>
<evidence type="ECO:0000313" key="3">
    <source>
        <dbReference type="Proteomes" id="UP000676169"/>
    </source>
</evidence>
<evidence type="ECO:0000313" key="2">
    <source>
        <dbReference type="EMBL" id="QUE51812.1"/>
    </source>
</evidence>
<evidence type="ECO:0000256" key="1">
    <source>
        <dbReference type="SAM" id="Phobius"/>
    </source>
</evidence>
<name>A0A975J0L2_9BACT</name>
<dbReference type="Pfam" id="PF10825">
    <property type="entry name" value="DUF2752"/>
    <property type="match status" value="1"/>
</dbReference>
<feature type="transmembrane region" description="Helical" evidence="1">
    <location>
        <begin position="80"/>
        <end position="100"/>
    </location>
</feature>
<dbReference type="KEGG" id="lamb:KBB96_02725"/>
<dbReference type="Proteomes" id="UP000676169">
    <property type="component" value="Chromosome"/>
</dbReference>
<feature type="transmembrane region" description="Helical" evidence="1">
    <location>
        <begin position="121"/>
        <end position="139"/>
    </location>
</feature>
<feature type="transmembrane region" description="Helical" evidence="1">
    <location>
        <begin position="23"/>
        <end position="45"/>
    </location>
</feature>
<keyword evidence="1" id="KW-0472">Membrane</keyword>
<dbReference type="RefSeq" id="WP_211632008.1">
    <property type="nucleotide sequence ID" value="NZ_CP073100.1"/>
</dbReference>
<sequence>MNTSPAPESRWAVASYLIRERKLGLAMTLGGAAYGLTALLGWHWFRCPFKSVTGHACPGCGLTRATLAMLRGDWAAMVKFHPLAPVFTLFWIAVGIGLACPPPWRTAYIRRLEKFEHLTRWPLWIGLALLGYSLTRWLGFCYEC</sequence>
<organism evidence="2 3">
    <name type="scientific">Luteolibacter ambystomatis</name>
    <dbReference type="NCBI Taxonomy" id="2824561"/>
    <lineage>
        <taxon>Bacteria</taxon>
        <taxon>Pseudomonadati</taxon>
        <taxon>Verrucomicrobiota</taxon>
        <taxon>Verrucomicrobiia</taxon>
        <taxon>Verrucomicrobiales</taxon>
        <taxon>Verrucomicrobiaceae</taxon>
        <taxon>Luteolibacter</taxon>
    </lineage>
</organism>
<dbReference type="AlphaFoldDB" id="A0A975J0L2"/>
<dbReference type="InterPro" id="IPR021215">
    <property type="entry name" value="DUF2752"/>
</dbReference>
<reference evidence="2" key="1">
    <citation type="submission" date="2021-04" db="EMBL/GenBank/DDBJ databases">
        <title>Luteolibacter sp. 32A isolated from the skin of an Anderson's salamander (Ambystoma andersonii).</title>
        <authorList>
            <person name="Spergser J."/>
            <person name="Busse H.-J."/>
        </authorList>
    </citation>
    <scope>NUCLEOTIDE SEQUENCE</scope>
    <source>
        <strain evidence="2">32A</strain>
    </source>
</reference>
<keyword evidence="1" id="KW-0812">Transmembrane</keyword>
<protein>
    <submittedName>
        <fullName evidence="2">DUF2752 domain-containing protein</fullName>
    </submittedName>
</protein>
<keyword evidence="3" id="KW-1185">Reference proteome</keyword>
<gene>
    <name evidence="2" type="ORF">KBB96_02725</name>
</gene>
<proteinExistence type="predicted"/>
<dbReference type="EMBL" id="CP073100">
    <property type="protein sequence ID" value="QUE51812.1"/>
    <property type="molecule type" value="Genomic_DNA"/>
</dbReference>